<feature type="non-terminal residue" evidence="1">
    <location>
        <position position="83"/>
    </location>
</feature>
<keyword evidence="1" id="KW-0413">Isomerase</keyword>
<dbReference type="Gene3D" id="3.20.20.140">
    <property type="entry name" value="Metal-dependent hydrolases"/>
    <property type="match status" value="1"/>
</dbReference>
<dbReference type="EMBL" id="SNRY01005534">
    <property type="protein sequence ID" value="KAA6314710.1"/>
    <property type="molecule type" value="Genomic_DNA"/>
</dbReference>
<comment type="caution">
    <text evidence="1">The sequence shown here is derived from an EMBL/GenBank/DDBJ whole genome shotgun (WGS) entry which is preliminary data.</text>
</comment>
<evidence type="ECO:0000313" key="1">
    <source>
        <dbReference type="EMBL" id="KAA6314710.1"/>
    </source>
</evidence>
<name>A0A5J4Q0Y9_9ZZZZ</name>
<protein>
    <submittedName>
        <fullName evidence="1">Uronate isomerase</fullName>
        <ecNumber evidence="1">5.3.1.12</ecNumber>
    </submittedName>
</protein>
<organism evidence="1">
    <name type="scientific">termite gut metagenome</name>
    <dbReference type="NCBI Taxonomy" id="433724"/>
    <lineage>
        <taxon>unclassified sequences</taxon>
        <taxon>metagenomes</taxon>
        <taxon>organismal metagenomes</taxon>
    </lineage>
</organism>
<proteinExistence type="predicted"/>
<sequence length="83" mass="9250">MKNFMDENFLLQTETARKLYHEHAAKLPIIVAITSLADGLRLYKIVFVNLPAVFRRSNNLAIALAVLNSPMESNPVSGPINLN</sequence>
<accession>A0A5J4Q0Y9</accession>
<dbReference type="GO" id="GO:0008880">
    <property type="term" value="F:glucuronate isomerase activity"/>
    <property type="evidence" value="ECO:0007669"/>
    <property type="project" value="UniProtKB-EC"/>
</dbReference>
<dbReference type="EC" id="5.3.1.12" evidence="1"/>
<reference evidence="1" key="1">
    <citation type="submission" date="2019-03" db="EMBL/GenBank/DDBJ databases">
        <title>Single cell metagenomics reveals metabolic interactions within the superorganism composed of flagellate Streblomastix strix and complex community of Bacteroidetes bacteria on its surface.</title>
        <authorList>
            <person name="Treitli S.C."/>
            <person name="Kolisko M."/>
            <person name="Husnik F."/>
            <person name="Keeling P."/>
            <person name="Hampl V."/>
        </authorList>
    </citation>
    <scope>NUCLEOTIDE SEQUENCE</scope>
    <source>
        <strain evidence="1">STM</strain>
    </source>
</reference>
<gene>
    <name evidence="1" type="ORF">EZS27_034714</name>
</gene>
<dbReference type="GO" id="GO:0006064">
    <property type="term" value="P:glucuronate catabolic process"/>
    <property type="evidence" value="ECO:0007669"/>
    <property type="project" value="InterPro"/>
</dbReference>
<dbReference type="InterPro" id="IPR003766">
    <property type="entry name" value="Uronate_isomerase"/>
</dbReference>
<dbReference type="AlphaFoldDB" id="A0A5J4Q0Y9"/>
<dbReference type="Pfam" id="PF02614">
    <property type="entry name" value="UxaC"/>
    <property type="match status" value="1"/>
</dbReference>